<proteinExistence type="predicted"/>
<dbReference type="GO" id="GO:0006355">
    <property type="term" value="P:regulation of DNA-templated transcription"/>
    <property type="evidence" value="ECO:0007669"/>
    <property type="project" value="InterPro"/>
</dbReference>
<dbReference type="KEGG" id="seds:AAY24_10705"/>
<dbReference type="GO" id="GO:0006817">
    <property type="term" value="P:phosphate ion transport"/>
    <property type="evidence" value="ECO:0007669"/>
    <property type="project" value="UniProtKB-KW"/>
</dbReference>
<dbReference type="SMART" id="SM00862">
    <property type="entry name" value="Trans_reg_C"/>
    <property type="match status" value="1"/>
</dbReference>
<sequence length="232" mass="26380">MATKILVVEDESAVRDMIQFVLEQSGYDVIGAESVDKAKAYLADTPPDLILMDWMLPGTSGVEYTRELKQDPVTRDIPVIMLTARGEEDDKVRGLECGAEDYVTKPFSPKELAARIKVILRRVAPHATEEAVLAGDIRLDPVSYRVTMGDRPIELGPTEFKLLHFFMTHREKVYSRSRLLDKVWGTNVYIEERTVDVHIRRLRQALEPFEKDGLIQTVRGAGYRFSEQVATR</sequence>
<dbReference type="SUPFAM" id="SSF46894">
    <property type="entry name" value="C-terminal effector domain of the bipartite response regulators"/>
    <property type="match status" value="1"/>
</dbReference>
<dbReference type="Gene3D" id="3.40.50.2300">
    <property type="match status" value="1"/>
</dbReference>
<keyword evidence="5 13" id="KW-0597">Phosphoprotein</keyword>
<dbReference type="PANTHER" id="PTHR48111">
    <property type="entry name" value="REGULATOR OF RPOS"/>
    <property type="match status" value="1"/>
</dbReference>
<keyword evidence="9 14" id="KW-0238">DNA-binding</keyword>
<dbReference type="Gene3D" id="6.10.250.690">
    <property type="match status" value="1"/>
</dbReference>
<evidence type="ECO:0000256" key="1">
    <source>
        <dbReference type="ARBA" id="ARBA00004496"/>
    </source>
</evidence>
<dbReference type="PROSITE" id="PS51755">
    <property type="entry name" value="OMPR_PHOB"/>
    <property type="match status" value="1"/>
</dbReference>
<evidence type="ECO:0000256" key="2">
    <source>
        <dbReference type="ARBA" id="ARBA00013332"/>
    </source>
</evidence>
<evidence type="ECO:0000256" key="6">
    <source>
        <dbReference type="ARBA" id="ARBA00022592"/>
    </source>
</evidence>
<evidence type="ECO:0000256" key="7">
    <source>
        <dbReference type="ARBA" id="ARBA00023012"/>
    </source>
</evidence>
<keyword evidence="8" id="KW-0805">Transcription regulation</keyword>
<evidence type="ECO:0000256" key="4">
    <source>
        <dbReference type="ARBA" id="ARBA00022490"/>
    </source>
</evidence>
<organism evidence="17 18">
    <name type="scientific">Sedimenticola thiotaurini</name>
    <dbReference type="NCBI Taxonomy" id="1543721"/>
    <lineage>
        <taxon>Bacteria</taxon>
        <taxon>Pseudomonadati</taxon>
        <taxon>Pseudomonadota</taxon>
        <taxon>Gammaproteobacteria</taxon>
        <taxon>Chromatiales</taxon>
        <taxon>Sedimenticolaceae</taxon>
        <taxon>Sedimenticola</taxon>
    </lineage>
</organism>
<dbReference type="FunFam" id="1.10.10.10:FF:000011">
    <property type="entry name" value="Phosphate regulon transcriptional regulator PhoB"/>
    <property type="match status" value="1"/>
</dbReference>
<dbReference type="Pfam" id="PF00486">
    <property type="entry name" value="Trans_reg_C"/>
    <property type="match status" value="1"/>
</dbReference>
<evidence type="ECO:0000313" key="17">
    <source>
        <dbReference type="EMBL" id="AKH20744.1"/>
    </source>
</evidence>
<dbReference type="NCBIfam" id="TIGR02154">
    <property type="entry name" value="PhoB"/>
    <property type="match status" value="1"/>
</dbReference>
<dbReference type="Proteomes" id="UP000034410">
    <property type="component" value="Chromosome"/>
</dbReference>
<reference evidence="17 18" key="1">
    <citation type="journal article" date="2015" name="Genome Announc.">
        <title>Complete Genome Sequence of Sedimenticola thiotaurini Strain SIP-G1, a Polyphosphate- and Polyhydroxyalkanoate-Accumulating Sulfur-Oxidizing Gammaproteobacterium Isolated from Salt Marsh Sediments.</title>
        <authorList>
            <person name="Flood B.E."/>
            <person name="Jones D.S."/>
            <person name="Bailey J.V."/>
        </authorList>
    </citation>
    <scope>NUCLEOTIDE SEQUENCE [LARGE SCALE GENOMIC DNA]</scope>
    <source>
        <strain evidence="17 18">SIP-G1</strain>
    </source>
</reference>
<dbReference type="InterPro" id="IPR011006">
    <property type="entry name" value="CheY-like_superfamily"/>
</dbReference>
<dbReference type="InterPro" id="IPR001789">
    <property type="entry name" value="Sig_transdc_resp-reg_receiver"/>
</dbReference>
<dbReference type="InterPro" id="IPR039420">
    <property type="entry name" value="WalR-like"/>
</dbReference>
<dbReference type="GO" id="GO:0000976">
    <property type="term" value="F:transcription cis-regulatory region binding"/>
    <property type="evidence" value="ECO:0007669"/>
    <property type="project" value="TreeGrafter"/>
</dbReference>
<evidence type="ECO:0000259" key="16">
    <source>
        <dbReference type="PROSITE" id="PS51755"/>
    </source>
</evidence>
<keyword evidence="7" id="KW-0902">Two-component regulatory system</keyword>
<keyword evidence="6" id="KW-0592">Phosphate transport</keyword>
<dbReference type="GO" id="GO:0000156">
    <property type="term" value="F:phosphorelay response regulator activity"/>
    <property type="evidence" value="ECO:0007669"/>
    <property type="project" value="InterPro"/>
</dbReference>
<feature type="DNA-binding region" description="OmpR/PhoB-type" evidence="14">
    <location>
        <begin position="129"/>
        <end position="227"/>
    </location>
</feature>
<dbReference type="GO" id="GO:0032993">
    <property type="term" value="C:protein-DNA complex"/>
    <property type="evidence" value="ECO:0007669"/>
    <property type="project" value="TreeGrafter"/>
</dbReference>
<dbReference type="EMBL" id="CP011412">
    <property type="protein sequence ID" value="AKH20744.1"/>
    <property type="molecule type" value="Genomic_DNA"/>
</dbReference>
<keyword evidence="10" id="KW-0010">Activator</keyword>
<evidence type="ECO:0000256" key="12">
    <source>
        <dbReference type="ARBA" id="ARBA00024735"/>
    </source>
</evidence>
<dbReference type="CDD" id="cd00383">
    <property type="entry name" value="trans_reg_C"/>
    <property type="match status" value="1"/>
</dbReference>
<dbReference type="InterPro" id="IPR001867">
    <property type="entry name" value="OmpR/PhoB-type_DNA-bd"/>
</dbReference>
<dbReference type="OrthoDB" id="9802426at2"/>
<dbReference type="PANTHER" id="PTHR48111:SF40">
    <property type="entry name" value="PHOSPHATE REGULON TRANSCRIPTIONAL REGULATORY PROTEIN PHOB"/>
    <property type="match status" value="1"/>
</dbReference>
<keyword evidence="3" id="KW-0813">Transport</keyword>
<accession>A0A0F7JZI0</accession>
<feature type="modified residue" description="4-aspartylphosphate" evidence="13">
    <location>
        <position position="53"/>
    </location>
</feature>
<dbReference type="Pfam" id="PF00072">
    <property type="entry name" value="Response_reg"/>
    <property type="match status" value="1"/>
</dbReference>
<evidence type="ECO:0000256" key="11">
    <source>
        <dbReference type="ARBA" id="ARBA00023163"/>
    </source>
</evidence>
<feature type="domain" description="Response regulatory" evidence="15">
    <location>
        <begin position="4"/>
        <end position="120"/>
    </location>
</feature>
<dbReference type="InterPro" id="IPR036388">
    <property type="entry name" value="WH-like_DNA-bd_sf"/>
</dbReference>
<dbReference type="Gene3D" id="1.10.10.10">
    <property type="entry name" value="Winged helix-like DNA-binding domain superfamily/Winged helix DNA-binding domain"/>
    <property type="match status" value="1"/>
</dbReference>
<dbReference type="FunFam" id="3.40.50.2300:FF:000001">
    <property type="entry name" value="DNA-binding response regulator PhoB"/>
    <property type="match status" value="1"/>
</dbReference>
<evidence type="ECO:0000256" key="10">
    <source>
        <dbReference type="ARBA" id="ARBA00023159"/>
    </source>
</evidence>
<feature type="domain" description="OmpR/PhoB-type" evidence="16">
    <location>
        <begin position="129"/>
        <end position="227"/>
    </location>
</feature>
<dbReference type="SUPFAM" id="SSF52172">
    <property type="entry name" value="CheY-like"/>
    <property type="match status" value="1"/>
</dbReference>
<evidence type="ECO:0000313" key="18">
    <source>
        <dbReference type="Proteomes" id="UP000034410"/>
    </source>
</evidence>
<dbReference type="GO" id="GO:0005829">
    <property type="term" value="C:cytosol"/>
    <property type="evidence" value="ECO:0007669"/>
    <property type="project" value="TreeGrafter"/>
</dbReference>
<dbReference type="InterPro" id="IPR011879">
    <property type="entry name" value="Sig_transdc_resp-reg_PhoB"/>
</dbReference>
<evidence type="ECO:0000256" key="14">
    <source>
        <dbReference type="PROSITE-ProRule" id="PRU01091"/>
    </source>
</evidence>
<keyword evidence="18" id="KW-1185">Reference proteome</keyword>
<dbReference type="PROSITE" id="PS50110">
    <property type="entry name" value="RESPONSE_REGULATORY"/>
    <property type="match status" value="1"/>
</dbReference>
<dbReference type="PATRIC" id="fig|1543721.4.peg.2220"/>
<gene>
    <name evidence="17" type="ORF">AAY24_10705</name>
</gene>
<comment type="function">
    <text evidence="12">This protein is a positive regulator for the phosphate regulon. Transcription of this operon is positively regulated by PhoB and PhoR when phosphate is limited.</text>
</comment>
<dbReference type="CDD" id="cd17618">
    <property type="entry name" value="REC_OmpR_PhoB"/>
    <property type="match status" value="1"/>
</dbReference>
<keyword evidence="4" id="KW-0963">Cytoplasm</keyword>
<keyword evidence="11" id="KW-0804">Transcription</keyword>
<evidence type="ECO:0000256" key="3">
    <source>
        <dbReference type="ARBA" id="ARBA00022448"/>
    </source>
</evidence>
<name>A0A0F7JZI0_9GAMM</name>
<comment type="subcellular location">
    <subcellularLocation>
        <location evidence="1">Cytoplasm</location>
    </subcellularLocation>
</comment>
<dbReference type="InterPro" id="IPR016032">
    <property type="entry name" value="Sig_transdc_resp-reg_C-effctor"/>
</dbReference>
<evidence type="ECO:0000256" key="5">
    <source>
        <dbReference type="ARBA" id="ARBA00022553"/>
    </source>
</evidence>
<dbReference type="RefSeq" id="WP_046859674.1">
    <property type="nucleotide sequence ID" value="NZ_CP011412.1"/>
</dbReference>
<evidence type="ECO:0000256" key="8">
    <source>
        <dbReference type="ARBA" id="ARBA00023015"/>
    </source>
</evidence>
<dbReference type="SMART" id="SM00448">
    <property type="entry name" value="REC"/>
    <property type="match status" value="1"/>
</dbReference>
<evidence type="ECO:0000256" key="13">
    <source>
        <dbReference type="PROSITE-ProRule" id="PRU00169"/>
    </source>
</evidence>
<protein>
    <recommendedName>
        <fullName evidence="2">Phosphate regulon transcriptional regulatory protein PhoB</fullName>
    </recommendedName>
</protein>
<dbReference type="AlphaFoldDB" id="A0A0F7JZI0"/>
<evidence type="ECO:0000259" key="15">
    <source>
        <dbReference type="PROSITE" id="PS50110"/>
    </source>
</evidence>
<evidence type="ECO:0000256" key="9">
    <source>
        <dbReference type="ARBA" id="ARBA00023125"/>
    </source>
</evidence>